<feature type="transmembrane region" description="Helical" evidence="1">
    <location>
        <begin position="94"/>
        <end position="121"/>
    </location>
</feature>
<keyword evidence="1" id="KW-0472">Membrane</keyword>
<keyword evidence="1" id="KW-1133">Transmembrane helix</keyword>
<dbReference type="InterPro" id="IPR029044">
    <property type="entry name" value="Nucleotide-diphossugar_trans"/>
</dbReference>
<accession>A0A0F9L9I5</accession>
<comment type="caution">
    <text evidence="2">The sequence shown here is derived from an EMBL/GenBank/DDBJ whole genome shotgun (WGS) entry which is preliminary data.</text>
</comment>
<name>A0A0F9L9I5_9ZZZZ</name>
<dbReference type="Gene3D" id="3.90.550.10">
    <property type="entry name" value="Spore Coat Polysaccharide Biosynthesis Protein SpsA, Chain A"/>
    <property type="match status" value="1"/>
</dbReference>
<gene>
    <name evidence="2" type="ORF">LCGC14_1242290</name>
</gene>
<feature type="transmembrane region" description="Helical" evidence="1">
    <location>
        <begin position="54"/>
        <end position="74"/>
    </location>
</feature>
<evidence type="ECO:0000256" key="1">
    <source>
        <dbReference type="SAM" id="Phobius"/>
    </source>
</evidence>
<reference evidence="2" key="1">
    <citation type="journal article" date="2015" name="Nature">
        <title>Complex archaea that bridge the gap between prokaryotes and eukaryotes.</title>
        <authorList>
            <person name="Spang A."/>
            <person name="Saw J.H."/>
            <person name="Jorgensen S.L."/>
            <person name="Zaremba-Niedzwiedzka K."/>
            <person name="Martijn J."/>
            <person name="Lind A.E."/>
            <person name="van Eijk R."/>
            <person name="Schleper C."/>
            <person name="Guy L."/>
            <person name="Ettema T.J."/>
        </authorList>
    </citation>
    <scope>NUCLEOTIDE SEQUENCE</scope>
</reference>
<feature type="non-terminal residue" evidence="2">
    <location>
        <position position="171"/>
    </location>
</feature>
<proteinExistence type="predicted"/>
<dbReference type="EMBL" id="LAZR01006725">
    <property type="protein sequence ID" value="KKM90063.1"/>
    <property type="molecule type" value="Genomic_DNA"/>
</dbReference>
<sequence>MKPADAFNEKERLINRIKEATKSKIWGVEEVKCFIKARFNKVMDWLLACKAGDLILFVGVLIAGGISLLFWGPIRWFFMSFVPPDAWGGWVAKLIITIIIGIPFGTIAPLLILILIVVAWAEHESVAVVRGEKDDVLSRYIKCVKTFPSDFVIRVTADNPLTDPMIINLVI</sequence>
<organism evidence="2">
    <name type="scientific">marine sediment metagenome</name>
    <dbReference type="NCBI Taxonomy" id="412755"/>
    <lineage>
        <taxon>unclassified sequences</taxon>
        <taxon>metagenomes</taxon>
        <taxon>ecological metagenomes</taxon>
    </lineage>
</organism>
<evidence type="ECO:0000313" key="2">
    <source>
        <dbReference type="EMBL" id="KKM90063.1"/>
    </source>
</evidence>
<protein>
    <submittedName>
        <fullName evidence="2">Uncharacterized protein</fullName>
    </submittedName>
</protein>
<keyword evidence="1" id="KW-0812">Transmembrane</keyword>
<dbReference type="AlphaFoldDB" id="A0A0F9L9I5"/>